<evidence type="ECO:0000256" key="3">
    <source>
        <dbReference type="ARBA" id="ARBA00023125"/>
    </source>
</evidence>
<comment type="similarity">
    <text evidence="1">Belongs to the AfsR/DnrI/RedD regulatory family.</text>
</comment>
<reference evidence="8" key="1">
    <citation type="journal article" date="2019" name="Int. J. Syst. Evol. Microbiol.">
        <title>The Global Catalogue of Microorganisms (GCM) 10K type strain sequencing project: providing services to taxonomists for standard genome sequencing and annotation.</title>
        <authorList>
            <consortium name="The Broad Institute Genomics Platform"/>
            <consortium name="The Broad Institute Genome Sequencing Center for Infectious Disease"/>
            <person name="Wu L."/>
            <person name="Ma J."/>
        </authorList>
    </citation>
    <scope>NUCLEOTIDE SEQUENCE [LARGE SCALE GENOMIC DNA]</scope>
    <source>
        <strain evidence="8">ZS-35-S2</strain>
    </source>
</reference>
<keyword evidence="4" id="KW-0804">Transcription</keyword>
<proteinExistence type="inferred from homology"/>
<dbReference type="CDD" id="cd15831">
    <property type="entry name" value="BTAD"/>
    <property type="match status" value="1"/>
</dbReference>
<name>A0ABW1KK63_9ACTN</name>
<evidence type="ECO:0000313" key="7">
    <source>
        <dbReference type="EMBL" id="MFC6022202.1"/>
    </source>
</evidence>
<dbReference type="SUPFAM" id="SSF48452">
    <property type="entry name" value="TPR-like"/>
    <property type="match status" value="1"/>
</dbReference>
<evidence type="ECO:0000256" key="4">
    <source>
        <dbReference type="ARBA" id="ARBA00023163"/>
    </source>
</evidence>
<dbReference type="PANTHER" id="PTHR35807">
    <property type="entry name" value="TRANSCRIPTIONAL REGULATOR REDD-RELATED"/>
    <property type="match status" value="1"/>
</dbReference>
<dbReference type="PANTHER" id="PTHR35807:SF1">
    <property type="entry name" value="TRANSCRIPTIONAL REGULATOR REDD"/>
    <property type="match status" value="1"/>
</dbReference>
<feature type="domain" description="Bacterial transcriptional activator" evidence="6">
    <location>
        <begin position="100"/>
        <end position="244"/>
    </location>
</feature>
<evidence type="ECO:0000313" key="8">
    <source>
        <dbReference type="Proteomes" id="UP001596203"/>
    </source>
</evidence>
<dbReference type="SMART" id="SM00862">
    <property type="entry name" value="Trans_reg_C"/>
    <property type="match status" value="1"/>
</dbReference>
<accession>A0ABW1KK63</accession>
<dbReference type="InterPro" id="IPR036388">
    <property type="entry name" value="WH-like_DNA-bd_sf"/>
</dbReference>
<dbReference type="InterPro" id="IPR016032">
    <property type="entry name" value="Sig_transdc_resp-reg_C-effctor"/>
</dbReference>
<evidence type="ECO:0000259" key="5">
    <source>
        <dbReference type="SMART" id="SM00862"/>
    </source>
</evidence>
<keyword evidence="2" id="KW-0805">Transcription regulation</keyword>
<dbReference type="InterPro" id="IPR001867">
    <property type="entry name" value="OmpR/PhoB-type_DNA-bd"/>
</dbReference>
<keyword evidence="8" id="KW-1185">Reference proteome</keyword>
<evidence type="ECO:0000256" key="1">
    <source>
        <dbReference type="ARBA" id="ARBA00005820"/>
    </source>
</evidence>
<organism evidence="7 8">
    <name type="scientific">Plantactinospora solaniradicis</name>
    <dbReference type="NCBI Taxonomy" id="1723736"/>
    <lineage>
        <taxon>Bacteria</taxon>
        <taxon>Bacillati</taxon>
        <taxon>Actinomycetota</taxon>
        <taxon>Actinomycetes</taxon>
        <taxon>Micromonosporales</taxon>
        <taxon>Micromonosporaceae</taxon>
        <taxon>Plantactinospora</taxon>
    </lineage>
</organism>
<dbReference type="InterPro" id="IPR011990">
    <property type="entry name" value="TPR-like_helical_dom_sf"/>
</dbReference>
<dbReference type="RefSeq" id="WP_377431498.1">
    <property type="nucleotide sequence ID" value="NZ_JBHSPR010000056.1"/>
</dbReference>
<evidence type="ECO:0000259" key="6">
    <source>
        <dbReference type="SMART" id="SM01043"/>
    </source>
</evidence>
<dbReference type="SMART" id="SM01043">
    <property type="entry name" value="BTAD"/>
    <property type="match status" value="1"/>
</dbReference>
<dbReference type="InterPro" id="IPR005158">
    <property type="entry name" value="BTAD"/>
</dbReference>
<dbReference type="SUPFAM" id="SSF52540">
    <property type="entry name" value="P-loop containing nucleoside triphosphate hydrolases"/>
    <property type="match status" value="1"/>
</dbReference>
<gene>
    <name evidence="7" type="ORF">ACFP2T_39350</name>
</gene>
<dbReference type="EMBL" id="JBHSPR010000056">
    <property type="protein sequence ID" value="MFC6022202.1"/>
    <property type="molecule type" value="Genomic_DNA"/>
</dbReference>
<dbReference type="Gene3D" id="1.25.40.10">
    <property type="entry name" value="Tetratricopeptide repeat domain"/>
    <property type="match status" value="1"/>
</dbReference>
<sequence length="581" mass="61797">MVLFHVLGPLEVHAGTAVRRFGGSKPGTLLATLLTKPNGWLATEDLVAAIWPEPAVPVSAEANLKTYVWQLRRSLPEYDGGPRIESGPGGYRVRVGRGELDTHRVGELAEQARLASSDGRTEAAAALLEQALRTWRGRPFAGLDPVASTDALAQLDDLRLGLAERLAEAQLALDRGQDALSTLRSVTADAPLREGIWARLIRALHATGRRAEALAAYRQARDLLAAELGVGPGPALVEAYRLALGDARSGPARRELPRDVPLAGRTAELAAVRRAARDAVPVVLVEGMAGVGKTALAVHAAHRLAPDYPDGQFFVRLGDGGQPGTPDPAAVLDRLLRGVGVPAAGIPSDLDGRSALWRSELARRRILLVLDDVPGPDQLAPLLPAIPTCLTLVTTRNRDWHPDGATRVRLAPLGTEAAAALFRSALGRRDTDRQAVAAIAHRCGGLPAALRDAAARLHSRPHWTVRRLADELDDDPCGVLSDAVRRSITDTCRRLPDRERAAWYALGDLPGEFGPAAAARALGITVGAARPALEALVDRGLLDVNGGDLYRSHVLVRHLARCAVVPAGGPVRRHHGGRRVA</sequence>
<dbReference type="Gene3D" id="1.10.10.10">
    <property type="entry name" value="Winged helix-like DNA-binding domain superfamily/Winged helix DNA-binding domain"/>
    <property type="match status" value="1"/>
</dbReference>
<dbReference type="Gene3D" id="3.40.50.300">
    <property type="entry name" value="P-loop containing nucleotide triphosphate hydrolases"/>
    <property type="match status" value="1"/>
</dbReference>
<evidence type="ECO:0000256" key="2">
    <source>
        <dbReference type="ARBA" id="ARBA00023015"/>
    </source>
</evidence>
<keyword evidence="3" id="KW-0238">DNA-binding</keyword>
<dbReference type="Proteomes" id="UP001596203">
    <property type="component" value="Unassembled WGS sequence"/>
</dbReference>
<comment type="caution">
    <text evidence="7">The sequence shown here is derived from an EMBL/GenBank/DDBJ whole genome shotgun (WGS) entry which is preliminary data.</text>
</comment>
<feature type="domain" description="OmpR/PhoB-type" evidence="5">
    <location>
        <begin position="15"/>
        <end position="93"/>
    </location>
</feature>
<protein>
    <submittedName>
        <fullName evidence="7">BTAD domain-containing putative transcriptional regulator</fullName>
    </submittedName>
</protein>
<dbReference type="PRINTS" id="PR00364">
    <property type="entry name" value="DISEASERSIST"/>
</dbReference>
<dbReference type="InterPro" id="IPR027417">
    <property type="entry name" value="P-loop_NTPase"/>
</dbReference>
<dbReference type="InterPro" id="IPR051677">
    <property type="entry name" value="AfsR-DnrI-RedD_regulator"/>
</dbReference>
<dbReference type="SUPFAM" id="SSF46894">
    <property type="entry name" value="C-terminal effector domain of the bipartite response regulators"/>
    <property type="match status" value="1"/>
</dbReference>
<dbReference type="Pfam" id="PF03704">
    <property type="entry name" value="BTAD"/>
    <property type="match status" value="1"/>
</dbReference>